<dbReference type="AlphaFoldDB" id="A0A1G4M7R4"/>
<keyword evidence="4" id="KW-0966">Cell projection</keyword>
<comment type="subcellular location">
    <subcellularLocation>
        <location evidence="1">Cell projection</location>
    </subcellularLocation>
</comment>
<proteinExistence type="inferred from homology"/>
<evidence type="ECO:0000256" key="1">
    <source>
        <dbReference type="ARBA" id="ARBA00004316"/>
    </source>
</evidence>
<name>A0A1G4M7R4_LACFM</name>
<dbReference type="GO" id="GO:0042995">
    <property type="term" value="C:cell projection"/>
    <property type="evidence" value="ECO:0007669"/>
    <property type="project" value="UniProtKB-SubCell"/>
</dbReference>
<dbReference type="OrthoDB" id="4034663at2759"/>
<dbReference type="OMA" id="ISVVWIS"/>
<reference evidence="6" key="1">
    <citation type="submission" date="2016-03" db="EMBL/GenBank/DDBJ databases">
        <authorList>
            <person name="Devillers H."/>
        </authorList>
    </citation>
    <scope>NUCLEOTIDE SEQUENCE [LARGE SCALE GENOMIC DNA]</scope>
</reference>
<evidence type="ECO:0000256" key="4">
    <source>
        <dbReference type="ARBA" id="ARBA00023273"/>
    </source>
</evidence>
<sequence>MAAYEVNSAIATGEAPVTSSKLSQVIDNCLPDADKPVDLNAFTEAILKQLNAASTLHKFVVSVTRVDAPHGADVDLQIENRIGASWNKEKDGLYTHRAQVGTASYLVTVMWISK</sequence>
<keyword evidence="6" id="KW-1185">Reference proteome</keyword>
<dbReference type="InterPro" id="IPR038586">
    <property type="entry name" value="Tctex-1-like_sf"/>
</dbReference>
<gene>
    <name evidence="5" type="ORF">LAFE_0B04610G</name>
</gene>
<dbReference type="CDD" id="cd21457">
    <property type="entry name" value="DLC-like_TDA2"/>
    <property type="match status" value="1"/>
</dbReference>
<dbReference type="EMBL" id="LT598489">
    <property type="protein sequence ID" value="SCV99883.1"/>
    <property type="molecule type" value="Genomic_DNA"/>
</dbReference>
<dbReference type="Proteomes" id="UP000190831">
    <property type="component" value="Chromosome B"/>
</dbReference>
<dbReference type="STRING" id="4955.A0A1G4M7R4"/>
<evidence type="ECO:0000256" key="3">
    <source>
        <dbReference type="ARBA" id="ARBA00019193"/>
    </source>
</evidence>
<evidence type="ECO:0000256" key="2">
    <source>
        <dbReference type="ARBA" id="ARBA00010778"/>
    </source>
</evidence>
<protein>
    <recommendedName>
        <fullName evidence="3">Topoisomerase I damage affected protein 2</fullName>
    </recommendedName>
</protein>
<comment type="similarity">
    <text evidence="2">Belongs to the TDA2 family.</text>
</comment>
<accession>A0A1G4M7R4</accession>
<organism evidence="5 6">
    <name type="scientific">Lachancea fermentati</name>
    <name type="common">Zygosaccharomyces fermentati</name>
    <dbReference type="NCBI Taxonomy" id="4955"/>
    <lineage>
        <taxon>Eukaryota</taxon>
        <taxon>Fungi</taxon>
        <taxon>Dikarya</taxon>
        <taxon>Ascomycota</taxon>
        <taxon>Saccharomycotina</taxon>
        <taxon>Saccharomycetes</taxon>
        <taxon>Saccharomycetales</taxon>
        <taxon>Saccharomycetaceae</taxon>
        <taxon>Lachancea</taxon>
    </lineage>
</organism>
<evidence type="ECO:0000313" key="6">
    <source>
        <dbReference type="Proteomes" id="UP000190831"/>
    </source>
</evidence>
<dbReference type="Gene3D" id="3.30.1140.40">
    <property type="entry name" value="Tctex-1"/>
    <property type="match status" value="1"/>
</dbReference>
<evidence type="ECO:0000313" key="5">
    <source>
        <dbReference type="EMBL" id="SCV99883.1"/>
    </source>
</evidence>